<name>A0ABR0SIP2_9HYPO</name>
<evidence type="ECO:0000256" key="1">
    <source>
        <dbReference type="SAM" id="SignalP"/>
    </source>
</evidence>
<organism evidence="2 3">
    <name type="scientific">Cladobotryum mycophilum</name>
    <dbReference type="NCBI Taxonomy" id="491253"/>
    <lineage>
        <taxon>Eukaryota</taxon>
        <taxon>Fungi</taxon>
        <taxon>Dikarya</taxon>
        <taxon>Ascomycota</taxon>
        <taxon>Pezizomycotina</taxon>
        <taxon>Sordariomycetes</taxon>
        <taxon>Hypocreomycetidae</taxon>
        <taxon>Hypocreales</taxon>
        <taxon>Hypocreaceae</taxon>
        <taxon>Cladobotryum</taxon>
    </lineage>
</organism>
<proteinExistence type="predicted"/>
<sequence length="626" mass="68431">MRGHKSLALLASLGWVFSIGQAASNVVNVRRVDSSATAADQDSQLFNLQDIHTRAACNPSDRTYSLETSPAGKYMNWSRMNDNGVSGARQYVTIVNLTPHRFVLESAHSYQMDVFDWGDVPQGHARQNTVVYTGKVGANDVDDNGEAYYRIDGTDKKFVVRTTTHIPDNNPKRTVFDLSGMGLGQREYLDPATESPVTLVITGSNDYGFITNIKFGPGNWMKSLYDVIKDRQIQHVVMPGSHDAGMSTISNSIVSAGSSANTQTQGINIHDQLQAGSRWFDWRLGSVHDGSKYSFWTMHVSDELAEIAIGNTGESLDSVISEINQFTAANPGEIIFFRIRYLVGIRKIPSFGPIRWTQDIVNDFFGKLKGVNNRCGNLDTSTTFNQKPASYFMDQNGGKGCVLFLLAGDLPANVTQDSIPDGIYKANQLSINDDWSNLATTEAMAVDQAGDWKAIARGGSSDGFHVSQWLVSADIVTSTVLTLQSIAVRPTNPALYWMGVNNMSPESWPTVILADYVGTVVPGQNSWNQLSADVYTLAVGLNLYMISENCNVSNQRSPVLPGSQSALKALDAPWNGIIFANGTVLNDPPKHLHPGRVEVLKSGTMFLNGTVLTNDLMNPDFNSTMI</sequence>
<feature type="signal peptide" evidence="1">
    <location>
        <begin position="1"/>
        <end position="22"/>
    </location>
</feature>
<accession>A0ABR0SIP2</accession>
<reference evidence="2 3" key="1">
    <citation type="submission" date="2024-01" db="EMBL/GenBank/DDBJ databases">
        <title>Complete genome of Cladobotryum mycophilum ATHUM6906.</title>
        <authorList>
            <person name="Christinaki A.C."/>
            <person name="Myridakis A.I."/>
            <person name="Kouvelis V.N."/>
        </authorList>
    </citation>
    <scope>NUCLEOTIDE SEQUENCE [LARGE SCALE GENOMIC DNA]</scope>
    <source>
        <strain evidence="2 3">ATHUM6906</strain>
    </source>
</reference>
<protein>
    <submittedName>
        <fullName evidence="2">Uncharacterized protein</fullName>
    </submittedName>
</protein>
<feature type="chain" id="PRO_5045718243" evidence="1">
    <location>
        <begin position="23"/>
        <end position="626"/>
    </location>
</feature>
<dbReference type="Gene3D" id="3.20.20.190">
    <property type="entry name" value="Phosphatidylinositol (PI) phosphodiesterase"/>
    <property type="match status" value="1"/>
</dbReference>
<gene>
    <name evidence="2" type="ORF">PT974_09851</name>
</gene>
<evidence type="ECO:0000313" key="2">
    <source>
        <dbReference type="EMBL" id="KAK5991566.1"/>
    </source>
</evidence>
<dbReference type="CDD" id="cd08621">
    <property type="entry name" value="PI-PLCXDc_like_2"/>
    <property type="match status" value="1"/>
</dbReference>
<dbReference type="PANTHER" id="PTHR13593">
    <property type="match status" value="1"/>
</dbReference>
<dbReference type="InterPro" id="IPR017946">
    <property type="entry name" value="PLC-like_Pdiesterase_TIM-brl"/>
</dbReference>
<keyword evidence="1" id="KW-0732">Signal</keyword>
<comment type="caution">
    <text evidence="2">The sequence shown here is derived from an EMBL/GenBank/DDBJ whole genome shotgun (WGS) entry which is preliminary data.</text>
</comment>
<evidence type="ECO:0000313" key="3">
    <source>
        <dbReference type="Proteomes" id="UP001338125"/>
    </source>
</evidence>
<dbReference type="SUPFAM" id="SSF51695">
    <property type="entry name" value="PLC-like phosphodiesterases"/>
    <property type="match status" value="1"/>
</dbReference>
<dbReference type="EMBL" id="JAVFKD010000014">
    <property type="protein sequence ID" value="KAK5991566.1"/>
    <property type="molecule type" value="Genomic_DNA"/>
</dbReference>
<dbReference type="InterPro" id="IPR051057">
    <property type="entry name" value="PI-PLC_domain"/>
</dbReference>
<dbReference type="PANTHER" id="PTHR13593:SF143">
    <property type="entry name" value="PHOSPHATIDYLINOSITOL-SPECIFIC PHOSPHOLIPASE C X DOMAIN-CONTAINING PROTEIN"/>
    <property type="match status" value="1"/>
</dbReference>
<keyword evidence="3" id="KW-1185">Reference proteome</keyword>
<dbReference type="Proteomes" id="UP001338125">
    <property type="component" value="Unassembled WGS sequence"/>
</dbReference>